<protein>
    <recommendedName>
        <fullName evidence="3">cysteine desulfurase</fullName>
        <ecNumber evidence="3">2.8.1.7</ecNumber>
    </recommendedName>
</protein>
<dbReference type="Gene3D" id="3.90.1150.10">
    <property type="entry name" value="Aspartate Aminotransferase, domain 1"/>
    <property type="match status" value="1"/>
</dbReference>
<evidence type="ECO:0000256" key="5">
    <source>
        <dbReference type="ARBA" id="ARBA00022898"/>
    </source>
</evidence>
<dbReference type="Proteomes" id="UP000001299">
    <property type="component" value="Chromosome 1"/>
</dbReference>
<evidence type="ECO:0000256" key="1">
    <source>
        <dbReference type="ARBA" id="ARBA00001933"/>
    </source>
</evidence>
<dbReference type="NCBIfam" id="TIGR01979">
    <property type="entry name" value="sufS"/>
    <property type="match status" value="1"/>
</dbReference>
<comment type="cofactor">
    <cofactor evidence="1">
        <name>pyridoxal 5'-phosphate</name>
        <dbReference type="ChEBI" id="CHEBI:597326"/>
    </cofactor>
</comment>
<evidence type="ECO:0000313" key="8">
    <source>
        <dbReference type="EMBL" id="ADL32806.1"/>
    </source>
</evidence>
<dbReference type="EC" id="2.8.1.7" evidence="3"/>
<evidence type="ECO:0000256" key="2">
    <source>
        <dbReference type="ARBA" id="ARBA00010447"/>
    </source>
</evidence>
<evidence type="ECO:0000259" key="7">
    <source>
        <dbReference type="Pfam" id="PF00266"/>
    </source>
</evidence>
<dbReference type="PANTHER" id="PTHR43586:SF8">
    <property type="entry name" value="CYSTEINE DESULFURASE 1, CHLOROPLASTIC"/>
    <property type="match status" value="1"/>
</dbReference>
<dbReference type="EMBL" id="CP001810">
    <property type="protein sequence ID" value="ADL32806.1"/>
    <property type="molecule type" value="Genomic_DNA"/>
</dbReference>
<dbReference type="Gene3D" id="3.40.640.10">
    <property type="entry name" value="Type I PLP-dependent aspartate aminotransferase-like (Major domain)"/>
    <property type="match status" value="1"/>
</dbReference>
<name>E0S2I3_BUTPB</name>
<comment type="similarity">
    <text evidence="2">Belongs to the class-V pyridoxal-phosphate-dependent aminotransferase family. Csd subfamily.</text>
</comment>
<proteinExistence type="inferred from homology"/>
<dbReference type="AlphaFoldDB" id="E0S2I3"/>
<dbReference type="KEGG" id="bpb:bpr_I0054"/>
<comment type="catalytic activity">
    <reaction evidence="6">
        <text>(sulfur carrier)-H + L-cysteine = (sulfur carrier)-SH + L-alanine</text>
        <dbReference type="Rhea" id="RHEA:43892"/>
        <dbReference type="Rhea" id="RHEA-COMP:14737"/>
        <dbReference type="Rhea" id="RHEA-COMP:14739"/>
        <dbReference type="ChEBI" id="CHEBI:29917"/>
        <dbReference type="ChEBI" id="CHEBI:35235"/>
        <dbReference type="ChEBI" id="CHEBI:57972"/>
        <dbReference type="ChEBI" id="CHEBI:64428"/>
        <dbReference type="EC" id="2.8.1.7"/>
    </reaction>
</comment>
<keyword evidence="9" id="KW-1185">Reference proteome</keyword>
<dbReference type="InterPro" id="IPR016454">
    <property type="entry name" value="Cysteine_dSase"/>
</dbReference>
<dbReference type="InterPro" id="IPR000192">
    <property type="entry name" value="Aminotrans_V_dom"/>
</dbReference>
<dbReference type="STRING" id="515622.bpr_I0054"/>
<dbReference type="CDD" id="cd06453">
    <property type="entry name" value="SufS_like"/>
    <property type="match status" value="1"/>
</dbReference>
<evidence type="ECO:0000313" key="9">
    <source>
        <dbReference type="Proteomes" id="UP000001299"/>
    </source>
</evidence>
<sequence length="426" mass="47591">MTLFMEQKYYILIDYRGEIPMGSLQDYRKDFDILNSGDYVYFDNAATSQRPRQVLDAVTNFYKTANANPLRGLYDWSVAATDAYENARCTVADFIGAKRAEEIIFTRNTTESLNLVAYSYGLENVHEEDEIVVSVMEHHSNLLPWQMVARKNGAKLVFLEPDEEGIISKEEYESKITDKTKIVAIGHVSNVMGITNPVKEIAEYAHSKGAIVVVDGAQSTPHMPVNVQEIGADFFALSGHKMLAPMGIGALYGRYELLEKMQPFLTGGEMIEYVTRTDATYAEIPHKFEAGTVNAGDAVGLAAAIEYIKNVGFDTIEEQELKLTKKLMEGLAKMPYIKVYGSKDYRKHCGIVTFTMEGVHPHDMSSVLNDDHVCIRAGHHCAQPLMQFIGAGSTARASVYFYNTEEEVDIFLDKLSKVREVMGYGA</sequence>
<dbReference type="InterPro" id="IPR015422">
    <property type="entry name" value="PyrdxlP-dep_Trfase_small"/>
</dbReference>
<evidence type="ECO:0000256" key="4">
    <source>
        <dbReference type="ARBA" id="ARBA00022679"/>
    </source>
</evidence>
<dbReference type="PANTHER" id="PTHR43586">
    <property type="entry name" value="CYSTEINE DESULFURASE"/>
    <property type="match status" value="1"/>
</dbReference>
<accession>E0S2I3</accession>
<dbReference type="eggNOG" id="COG0520">
    <property type="taxonomic scope" value="Bacteria"/>
</dbReference>
<gene>
    <name evidence="8" type="primary">sufS</name>
    <name evidence="8" type="ordered locus">bpr_I0054</name>
</gene>
<dbReference type="InterPro" id="IPR015421">
    <property type="entry name" value="PyrdxlP-dep_Trfase_major"/>
</dbReference>
<reference evidence="8 9" key="1">
    <citation type="journal article" date="2010" name="PLoS ONE">
        <title>The glycobiome of the rumen bacterium Butyrivibrio proteoclasticus B316(T) highlights adaptation to a polysaccharide-rich environment.</title>
        <authorList>
            <person name="Kelly W.J."/>
            <person name="Leahy S.C."/>
            <person name="Altermann E."/>
            <person name="Yeoman C.J."/>
            <person name="Dunne J.C."/>
            <person name="Kong Z."/>
            <person name="Pacheco D.M."/>
            <person name="Li D."/>
            <person name="Noel S.J."/>
            <person name="Moon C.D."/>
            <person name="Cookson A.L."/>
            <person name="Attwood G.T."/>
        </authorList>
    </citation>
    <scope>NUCLEOTIDE SEQUENCE [LARGE SCALE GENOMIC DNA]</scope>
    <source>
        <strain evidence="9">ATCC 51982 / DSM 14932 / B316</strain>
    </source>
</reference>
<dbReference type="GO" id="GO:0031071">
    <property type="term" value="F:cysteine desulfurase activity"/>
    <property type="evidence" value="ECO:0007669"/>
    <property type="project" value="UniProtKB-EC"/>
</dbReference>
<keyword evidence="5" id="KW-0663">Pyridoxal phosphate</keyword>
<organism evidence="8 9">
    <name type="scientific">Butyrivibrio proteoclasticus (strain ATCC 51982 / DSM 14932 / B316)</name>
    <name type="common">Clostridium proteoclasticum</name>
    <dbReference type="NCBI Taxonomy" id="515622"/>
    <lineage>
        <taxon>Bacteria</taxon>
        <taxon>Bacillati</taxon>
        <taxon>Bacillota</taxon>
        <taxon>Clostridia</taxon>
        <taxon>Lachnospirales</taxon>
        <taxon>Lachnospiraceae</taxon>
        <taxon>Butyrivibrio</taxon>
    </lineage>
</organism>
<dbReference type="Pfam" id="PF00266">
    <property type="entry name" value="Aminotran_5"/>
    <property type="match status" value="1"/>
</dbReference>
<evidence type="ECO:0000256" key="6">
    <source>
        <dbReference type="ARBA" id="ARBA00050776"/>
    </source>
</evidence>
<keyword evidence="4" id="KW-0808">Transferase</keyword>
<evidence type="ECO:0000256" key="3">
    <source>
        <dbReference type="ARBA" id="ARBA00012239"/>
    </source>
</evidence>
<dbReference type="GO" id="GO:0030170">
    <property type="term" value="F:pyridoxal phosphate binding"/>
    <property type="evidence" value="ECO:0007669"/>
    <property type="project" value="InterPro"/>
</dbReference>
<dbReference type="InterPro" id="IPR010970">
    <property type="entry name" value="Cys_dSase_SufS"/>
</dbReference>
<dbReference type="GO" id="GO:0006534">
    <property type="term" value="P:cysteine metabolic process"/>
    <property type="evidence" value="ECO:0007669"/>
    <property type="project" value="InterPro"/>
</dbReference>
<dbReference type="SUPFAM" id="SSF53383">
    <property type="entry name" value="PLP-dependent transferases"/>
    <property type="match status" value="1"/>
</dbReference>
<feature type="domain" description="Aminotransferase class V" evidence="7">
    <location>
        <begin position="40"/>
        <end position="411"/>
    </location>
</feature>
<dbReference type="InterPro" id="IPR015424">
    <property type="entry name" value="PyrdxlP-dep_Trfase"/>
</dbReference>
<dbReference type="HOGENOM" id="CLU_003433_2_5_9"/>
<dbReference type="PIRSF" id="PIRSF005572">
    <property type="entry name" value="NifS"/>
    <property type="match status" value="1"/>
</dbReference>